<protein>
    <submittedName>
        <fullName evidence="2">Uncharacterized protein</fullName>
    </submittedName>
</protein>
<evidence type="ECO:0000313" key="3">
    <source>
        <dbReference type="Proteomes" id="UP000193240"/>
    </source>
</evidence>
<dbReference type="EMBL" id="KZ107838">
    <property type="protein sequence ID" value="OSS54311.1"/>
    <property type="molecule type" value="Genomic_DNA"/>
</dbReference>
<reference evidence="2 3" key="1">
    <citation type="journal article" date="2017" name="Genome Announc.">
        <title>Genome sequence of the saprophytic ascomycete Epicoccum nigrum ICMP 19927 strain isolated from New Zealand.</title>
        <authorList>
            <person name="Fokin M."/>
            <person name="Fleetwood D."/>
            <person name="Weir B.S."/>
            <person name="Villas-Boas S.G."/>
        </authorList>
    </citation>
    <scope>NUCLEOTIDE SEQUENCE [LARGE SCALE GENOMIC DNA]</scope>
    <source>
        <strain evidence="2 3">ICMP 19927</strain>
    </source>
</reference>
<dbReference type="Proteomes" id="UP000193240">
    <property type="component" value="Unassembled WGS sequence"/>
</dbReference>
<evidence type="ECO:0000256" key="1">
    <source>
        <dbReference type="SAM" id="MobiDB-lite"/>
    </source>
</evidence>
<sequence>MIPIAISPPLREVAELRIRELDRLKERFKSRYGLDVPCLTNVTLRGRISSLVKDVQLHDGHLEEDDDLTIIAACVEQTEFDNCISDAKLLKYEEQILDKLQKQMHRYESTFLHLQLMVEAMNVEQTAKSPNSAFEANSHDDEDFEVVDTGSEVLQHKFEAEAFAAKEVDVEALEGYLTELVDENGVRGSLSCPDTLRNKIQCYAGELLEGEADIEEDDLEWCILNILKNSLISEDRRKTLEIYLQNQIALRELVSALNMRSVRDWNWSNADKGLPIVTRQDAEGNYHIVIEEDLVDMLFLHCIALGWSEKLKDVLSRFVQYLQPNEDREISPDGCKEHQFFLEATPLEPLEKQLEDPQTPSHLPSMSPSLPPPPPPTLGVPCGVYVTASRTSHVKHKKKSTKRPFSTEIPPPPPGMCMPFPPPPPPPPPFFEWYPPPDNLTTLDAERLTTYNSEFFLSRLPALDGCRHTVVPVEEVQAKMIKTLAAELKIRAALNGQVSCSVVEFRSIASSLPHQVILTTLKFLGVPEVVVDFFSRFLGANLSISSDAHIPSARILARTCGVPERHTMELFLTEAVMVFAELAVKKKTGAYLYRLGSRCYFVGTEEQNKQAIRELRNFSDHTKLEFDVIPSEPGSLHIGFLDLTGSSVTIDRSEVEAYAIRTKKLLSSQTTFYDWVRVWNNTLGTYSAHLFGPLIDGFGKPHLSAVQASYKHIFSTIFGDGSLTTHVKNMLCARSGISCAMPPLAFEALIHLPHAFGGLGVKNPLITLNLARPIGVSPHPLIEEYLRAETTYYQEAASNWSILSAAQINGKATHVFADANAMSTALGPVGLSQTFISKERLTRHREYALFPSLPESLIQPPPPMLGVPPPPRDIRIPYLVGLYRALMAENVDEPNASEIVKLKVGEARRRTRWAGEAQEDKWVLGVYGEEC</sequence>
<accession>A0A1Y2MEC4</accession>
<dbReference type="AlphaFoldDB" id="A0A1Y2MEC4"/>
<dbReference type="STRING" id="105696.A0A1Y2MEC4"/>
<keyword evidence="3" id="KW-1185">Reference proteome</keyword>
<dbReference type="InParanoid" id="A0A1Y2MEC4"/>
<gene>
    <name evidence="2" type="ORF">B5807_00116</name>
</gene>
<organism evidence="2 3">
    <name type="scientific">Epicoccum nigrum</name>
    <name type="common">Soil fungus</name>
    <name type="synonym">Epicoccum purpurascens</name>
    <dbReference type="NCBI Taxonomy" id="105696"/>
    <lineage>
        <taxon>Eukaryota</taxon>
        <taxon>Fungi</taxon>
        <taxon>Dikarya</taxon>
        <taxon>Ascomycota</taxon>
        <taxon>Pezizomycotina</taxon>
        <taxon>Dothideomycetes</taxon>
        <taxon>Pleosporomycetidae</taxon>
        <taxon>Pleosporales</taxon>
        <taxon>Pleosporineae</taxon>
        <taxon>Didymellaceae</taxon>
        <taxon>Epicoccum</taxon>
    </lineage>
</organism>
<dbReference type="PANTHER" id="PTHR37015:SF2">
    <property type="entry name" value="REVERSE TRANSCRIPTASE DOMAIN-CONTAINING PROTEIN"/>
    <property type="match status" value="1"/>
</dbReference>
<proteinExistence type="predicted"/>
<dbReference type="OMA" id="WNNTIGT"/>
<evidence type="ECO:0000313" key="2">
    <source>
        <dbReference type="EMBL" id="OSS54311.1"/>
    </source>
</evidence>
<feature type="region of interest" description="Disordered" evidence="1">
    <location>
        <begin position="353"/>
        <end position="374"/>
    </location>
</feature>
<dbReference type="PANTHER" id="PTHR37015">
    <property type="entry name" value="REVERSE TRANSCRIPTASE DOMAIN-CONTAINING PROTEIN"/>
    <property type="match status" value="1"/>
</dbReference>
<name>A0A1Y2MEC4_EPING</name>